<reference evidence="1" key="1">
    <citation type="submission" date="2020-03" db="EMBL/GenBank/DDBJ databases">
        <title>Melopsittacus undulatus (budgerigar) genome, bMelUnd1, maternal haplotype with Z.</title>
        <authorList>
            <person name="Gedman G."/>
            <person name="Mountcastle J."/>
            <person name="Haase B."/>
            <person name="Formenti G."/>
            <person name="Wright T."/>
            <person name="Apodaca J."/>
            <person name="Pelan S."/>
            <person name="Chow W."/>
            <person name="Rhie A."/>
            <person name="Howe K."/>
            <person name="Fedrigo O."/>
            <person name="Jarvis E.D."/>
        </authorList>
    </citation>
    <scope>NUCLEOTIDE SEQUENCE [LARGE SCALE GENOMIC DNA]</scope>
</reference>
<reference evidence="1" key="2">
    <citation type="submission" date="2025-08" db="UniProtKB">
        <authorList>
            <consortium name="Ensembl"/>
        </authorList>
    </citation>
    <scope>IDENTIFICATION</scope>
</reference>
<dbReference type="Proteomes" id="UP000694405">
    <property type="component" value="Chromosome 1"/>
</dbReference>
<proteinExistence type="predicted"/>
<dbReference type="Ensembl" id="ENSMUNT00000028578.1">
    <property type="protein sequence ID" value="ENSMUNP00000026724.1"/>
    <property type="gene ID" value="ENSMUNG00000020786.1"/>
</dbReference>
<keyword evidence="2" id="KW-1185">Reference proteome</keyword>
<reference evidence="1" key="3">
    <citation type="submission" date="2025-09" db="UniProtKB">
        <authorList>
            <consortium name="Ensembl"/>
        </authorList>
    </citation>
    <scope>IDENTIFICATION</scope>
</reference>
<protein>
    <submittedName>
        <fullName evidence="1">Uncharacterized protein</fullName>
    </submittedName>
</protein>
<name>A0A8V5H1V2_MELUD</name>
<evidence type="ECO:0000313" key="1">
    <source>
        <dbReference type="Ensembl" id="ENSMUNP00000026724.1"/>
    </source>
</evidence>
<organism evidence="1 2">
    <name type="scientific">Melopsittacus undulatus</name>
    <name type="common">Budgerigar</name>
    <name type="synonym">Psittacus undulatus</name>
    <dbReference type="NCBI Taxonomy" id="13146"/>
    <lineage>
        <taxon>Eukaryota</taxon>
        <taxon>Metazoa</taxon>
        <taxon>Chordata</taxon>
        <taxon>Craniata</taxon>
        <taxon>Vertebrata</taxon>
        <taxon>Euteleostomi</taxon>
        <taxon>Archelosauria</taxon>
        <taxon>Archosauria</taxon>
        <taxon>Dinosauria</taxon>
        <taxon>Saurischia</taxon>
        <taxon>Theropoda</taxon>
        <taxon>Coelurosauria</taxon>
        <taxon>Aves</taxon>
        <taxon>Neognathae</taxon>
        <taxon>Neoaves</taxon>
        <taxon>Telluraves</taxon>
        <taxon>Australaves</taxon>
        <taxon>Psittaciformes</taxon>
        <taxon>Psittaculidae</taxon>
        <taxon>Melopsittacus</taxon>
    </lineage>
</organism>
<accession>A0A8V5H1V2</accession>
<dbReference type="AlphaFoldDB" id="A0A8V5H1V2"/>
<sequence length="68" mass="7769">PSPCIQPGLEHCQGWGSHRQSCIHFTCNLSQSRTTHHQITKLPHPHNMKNGKMCALDSLSWIQVFLYT</sequence>
<evidence type="ECO:0000313" key="2">
    <source>
        <dbReference type="Proteomes" id="UP000694405"/>
    </source>
</evidence>